<dbReference type="InterPro" id="IPR007433">
    <property type="entry name" value="DUF481"/>
</dbReference>
<proteinExistence type="predicted"/>
<reference evidence="1 2" key="1">
    <citation type="submission" date="2013-08" db="EMBL/GenBank/DDBJ databases">
        <title>Genomic analysis of Lysobacter defluvii.</title>
        <authorList>
            <person name="Wang Q."/>
            <person name="Wang G."/>
        </authorList>
    </citation>
    <scope>NUCLEOTIDE SEQUENCE [LARGE SCALE GENOMIC DNA]</scope>
    <source>
        <strain evidence="1 2">IMMIB APB-9</strain>
    </source>
</reference>
<accession>A0A0A0M5V1</accession>
<dbReference type="AlphaFoldDB" id="A0A0A0M5V1"/>
<dbReference type="RefSeq" id="WP_027069772.1">
    <property type="nucleotide sequence ID" value="NZ_AUHT01000007.1"/>
</dbReference>
<evidence type="ECO:0008006" key="3">
    <source>
        <dbReference type="Google" id="ProtNLM"/>
    </source>
</evidence>
<sequence length="217" mass="23774">MSAALGLALMAGPFLTLPASTLVEPAPHVAQLGSDPAHMRLWCYSLRCGDEEWHAPKLERPRFASVRVAGPLPGSGSWIGLRAPATPRESHASYANDWRVGARYGVQALRDGPARVAVQLGAGYRLAPLGDDGIHQPGPVVRGALDFGYRFGERVNWNQLIQWEAGQGQTFVKQSIGLDVLLWPDWTLETDFAIRHDEMGRSGLESAESSVQLHRRF</sequence>
<comment type="caution">
    <text evidence="1">The sequence shown here is derived from an EMBL/GenBank/DDBJ whole genome shotgun (WGS) entry which is preliminary data.</text>
</comment>
<keyword evidence="2" id="KW-1185">Reference proteome</keyword>
<dbReference type="Pfam" id="PF04338">
    <property type="entry name" value="DUF481"/>
    <property type="match status" value="1"/>
</dbReference>
<dbReference type="Proteomes" id="UP000030003">
    <property type="component" value="Unassembled WGS sequence"/>
</dbReference>
<name>A0A0A0M5V1_9GAMM</name>
<dbReference type="EMBL" id="AVBH01000081">
    <property type="protein sequence ID" value="KGO98440.1"/>
    <property type="molecule type" value="Genomic_DNA"/>
</dbReference>
<dbReference type="eggNOG" id="ENOG50315SG">
    <property type="taxonomic scope" value="Bacteria"/>
</dbReference>
<evidence type="ECO:0000313" key="1">
    <source>
        <dbReference type="EMBL" id="KGO98440.1"/>
    </source>
</evidence>
<protein>
    <recommendedName>
        <fullName evidence="3">DUF481 domain-containing protein</fullName>
    </recommendedName>
</protein>
<gene>
    <name evidence="1" type="ORF">N791_02045</name>
</gene>
<dbReference type="OrthoDB" id="6057796at2"/>
<organism evidence="1 2">
    <name type="scientific">Lysobacter defluvii IMMIB APB-9 = DSM 18482</name>
    <dbReference type="NCBI Taxonomy" id="1385515"/>
    <lineage>
        <taxon>Bacteria</taxon>
        <taxon>Pseudomonadati</taxon>
        <taxon>Pseudomonadota</taxon>
        <taxon>Gammaproteobacteria</taxon>
        <taxon>Lysobacterales</taxon>
        <taxon>Lysobacteraceae</taxon>
        <taxon>Novilysobacter</taxon>
    </lineage>
</organism>
<evidence type="ECO:0000313" key="2">
    <source>
        <dbReference type="Proteomes" id="UP000030003"/>
    </source>
</evidence>